<dbReference type="AlphaFoldDB" id="A0A6P8INC6"/>
<dbReference type="OrthoDB" id="1867783at2759"/>
<feature type="DNA-binding region" description="Homeobox" evidence="5">
    <location>
        <begin position="77"/>
        <end position="136"/>
    </location>
</feature>
<accession>A0A6P8INC6</accession>
<protein>
    <submittedName>
        <fullName evidence="10">Homeobox protein ARX-like</fullName>
    </submittedName>
</protein>
<dbReference type="GO" id="GO:0000981">
    <property type="term" value="F:DNA-binding transcription factor activity, RNA polymerase II-specific"/>
    <property type="evidence" value="ECO:0007669"/>
    <property type="project" value="InterPro"/>
</dbReference>
<evidence type="ECO:0000256" key="5">
    <source>
        <dbReference type="PROSITE-ProRule" id="PRU00108"/>
    </source>
</evidence>
<sequence>MEVERTMDNSAEKRNGFSISSIMGFQKKNVEQSRTDSSNERLNEKLDNDNHSSKQTTTLKSSEKVKKVKRLSNDIDSKRYRATFDKAQIFHMERVFLINHYPDVSARSELSKATGLSESQVQIWFQNRRAKWRKQQRKRRQDIPPIFGLGYPTHLARLYPGYDPYAMFPYEYYNTDFWTCAQQQIAAIHYNGFPPPPPHTTCISSPSRSLGSSSPVSSPVSSPGSPTNLDVGSSQSQEVSPVSKSDKEALEIRNDSSLLSLRVKAKEHLAALETRVTS</sequence>
<evidence type="ECO:0000256" key="1">
    <source>
        <dbReference type="ARBA" id="ARBA00004123"/>
    </source>
</evidence>
<feature type="region of interest" description="Disordered" evidence="7">
    <location>
        <begin position="199"/>
        <end position="248"/>
    </location>
</feature>
<dbReference type="PROSITE" id="PS50071">
    <property type="entry name" value="HOMEOBOX_2"/>
    <property type="match status" value="1"/>
</dbReference>
<dbReference type="InterPro" id="IPR000047">
    <property type="entry name" value="HTH_motif"/>
</dbReference>
<keyword evidence="3 5" id="KW-0371">Homeobox</keyword>
<gene>
    <name evidence="10" type="primary">LOC116302791</name>
</gene>
<dbReference type="PANTHER" id="PTHR24329:SF543">
    <property type="entry name" value="FI01017P-RELATED"/>
    <property type="match status" value="1"/>
</dbReference>
<feature type="compositionally biased region" description="Basic and acidic residues" evidence="7">
    <location>
        <begin position="1"/>
        <end position="15"/>
    </location>
</feature>
<dbReference type="InterPro" id="IPR001356">
    <property type="entry name" value="HD"/>
</dbReference>
<dbReference type="Gene3D" id="1.10.10.60">
    <property type="entry name" value="Homeodomain-like"/>
    <property type="match status" value="1"/>
</dbReference>
<evidence type="ECO:0000256" key="7">
    <source>
        <dbReference type="SAM" id="MobiDB-lite"/>
    </source>
</evidence>
<dbReference type="GO" id="GO:0000977">
    <property type="term" value="F:RNA polymerase II transcription regulatory region sequence-specific DNA binding"/>
    <property type="evidence" value="ECO:0007669"/>
    <property type="project" value="TreeGrafter"/>
</dbReference>
<organism evidence="9 10">
    <name type="scientific">Actinia tenebrosa</name>
    <name type="common">Australian red waratah sea anemone</name>
    <dbReference type="NCBI Taxonomy" id="6105"/>
    <lineage>
        <taxon>Eukaryota</taxon>
        <taxon>Metazoa</taxon>
        <taxon>Cnidaria</taxon>
        <taxon>Anthozoa</taxon>
        <taxon>Hexacorallia</taxon>
        <taxon>Actiniaria</taxon>
        <taxon>Actiniidae</taxon>
        <taxon>Actinia</taxon>
    </lineage>
</organism>
<dbReference type="Proteomes" id="UP000515163">
    <property type="component" value="Unplaced"/>
</dbReference>
<evidence type="ECO:0000313" key="10">
    <source>
        <dbReference type="RefSeq" id="XP_031568020.1"/>
    </source>
</evidence>
<dbReference type="CDD" id="cd00086">
    <property type="entry name" value="homeodomain"/>
    <property type="match status" value="1"/>
</dbReference>
<keyword evidence="9" id="KW-1185">Reference proteome</keyword>
<dbReference type="GeneID" id="116302791"/>
<feature type="compositionally biased region" description="Basic and acidic residues" evidence="7">
    <location>
        <begin position="28"/>
        <end position="52"/>
    </location>
</feature>
<evidence type="ECO:0000313" key="9">
    <source>
        <dbReference type="Proteomes" id="UP000515163"/>
    </source>
</evidence>
<evidence type="ECO:0000256" key="4">
    <source>
        <dbReference type="ARBA" id="ARBA00023242"/>
    </source>
</evidence>
<dbReference type="SMART" id="SM00389">
    <property type="entry name" value="HOX"/>
    <property type="match status" value="1"/>
</dbReference>
<dbReference type="InterPro" id="IPR009057">
    <property type="entry name" value="Homeodomain-like_sf"/>
</dbReference>
<proteinExistence type="predicted"/>
<evidence type="ECO:0000256" key="3">
    <source>
        <dbReference type="ARBA" id="ARBA00023155"/>
    </source>
</evidence>
<feature type="region of interest" description="Disordered" evidence="7">
    <location>
        <begin position="1"/>
        <end position="65"/>
    </location>
</feature>
<dbReference type="PANTHER" id="PTHR24329">
    <property type="entry name" value="HOMEOBOX PROTEIN ARISTALESS"/>
    <property type="match status" value="1"/>
</dbReference>
<dbReference type="SUPFAM" id="SSF46689">
    <property type="entry name" value="Homeodomain-like"/>
    <property type="match status" value="1"/>
</dbReference>
<dbReference type="PROSITE" id="PS00027">
    <property type="entry name" value="HOMEOBOX_1"/>
    <property type="match status" value="1"/>
</dbReference>
<dbReference type="Pfam" id="PF00046">
    <property type="entry name" value="Homeodomain"/>
    <property type="match status" value="1"/>
</dbReference>
<dbReference type="PRINTS" id="PR00031">
    <property type="entry name" value="HTHREPRESSR"/>
</dbReference>
<keyword evidence="4 5" id="KW-0539">Nucleus</keyword>
<dbReference type="KEGG" id="aten:116302791"/>
<name>A0A6P8INC6_ACTTE</name>
<evidence type="ECO:0000256" key="2">
    <source>
        <dbReference type="ARBA" id="ARBA00023125"/>
    </source>
</evidence>
<feature type="compositionally biased region" description="Polar residues" evidence="7">
    <location>
        <begin position="227"/>
        <end position="243"/>
    </location>
</feature>
<evidence type="ECO:0000256" key="6">
    <source>
        <dbReference type="RuleBase" id="RU000682"/>
    </source>
</evidence>
<feature type="domain" description="Homeobox" evidence="8">
    <location>
        <begin position="75"/>
        <end position="135"/>
    </location>
</feature>
<dbReference type="InParanoid" id="A0A6P8INC6"/>
<feature type="compositionally biased region" description="Low complexity" evidence="7">
    <location>
        <begin position="204"/>
        <end position="226"/>
    </location>
</feature>
<dbReference type="InterPro" id="IPR017970">
    <property type="entry name" value="Homeobox_CS"/>
</dbReference>
<dbReference type="InterPro" id="IPR050649">
    <property type="entry name" value="Paired_Homeobox_TFs"/>
</dbReference>
<evidence type="ECO:0000259" key="8">
    <source>
        <dbReference type="PROSITE" id="PS50071"/>
    </source>
</evidence>
<reference evidence="10" key="1">
    <citation type="submission" date="2025-08" db="UniProtKB">
        <authorList>
            <consortium name="RefSeq"/>
        </authorList>
    </citation>
    <scope>IDENTIFICATION</scope>
    <source>
        <tissue evidence="10">Tentacle</tissue>
    </source>
</reference>
<keyword evidence="2 5" id="KW-0238">DNA-binding</keyword>
<dbReference type="RefSeq" id="XP_031568020.1">
    <property type="nucleotide sequence ID" value="XM_031712160.1"/>
</dbReference>
<comment type="subcellular location">
    <subcellularLocation>
        <location evidence="1 5 6">Nucleus</location>
    </subcellularLocation>
</comment>
<dbReference type="GO" id="GO:0005634">
    <property type="term" value="C:nucleus"/>
    <property type="evidence" value="ECO:0007669"/>
    <property type="project" value="UniProtKB-SubCell"/>
</dbReference>